<name>A0A8K0US08_9AGAR</name>
<dbReference type="OrthoDB" id="3174109at2759"/>
<comment type="caution">
    <text evidence="2">The sequence shown here is derived from an EMBL/GenBank/DDBJ whole genome shotgun (WGS) entry which is preliminary data.</text>
</comment>
<reference evidence="2" key="1">
    <citation type="journal article" date="2021" name="New Phytol.">
        <title>Evolutionary innovations through gain and loss of genes in the ectomycorrhizal Boletales.</title>
        <authorList>
            <person name="Wu G."/>
            <person name="Miyauchi S."/>
            <person name="Morin E."/>
            <person name="Kuo A."/>
            <person name="Drula E."/>
            <person name="Varga T."/>
            <person name="Kohler A."/>
            <person name="Feng B."/>
            <person name="Cao Y."/>
            <person name="Lipzen A."/>
            <person name="Daum C."/>
            <person name="Hundley H."/>
            <person name="Pangilinan J."/>
            <person name="Johnson J."/>
            <person name="Barry K."/>
            <person name="LaButti K."/>
            <person name="Ng V."/>
            <person name="Ahrendt S."/>
            <person name="Min B."/>
            <person name="Choi I.G."/>
            <person name="Park H."/>
            <person name="Plett J.M."/>
            <person name="Magnuson J."/>
            <person name="Spatafora J.W."/>
            <person name="Nagy L.G."/>
            <person name="Henrissat B."/>
            <person name="Grigoriev I.V."/>
            <person name="Yang Z.L."/>
            <person name="Xu J."/>
            <person name="Martin F.M."/>
        </authorList>
    </citation>
    <scope>NUCLEOTIDE SEQUENCE</scope>
    <source>
        <strain evidence="2">KKN 215</strain>
    </source>
</reference>
<dbReference type="SUPFAM" id="SSF81383">
    <property type="entry name" value="F-box domain"/>
    <property type="match status" value="1"/>
</dbReference>
<evidence type="ECO:0000259" key="1">
    <source>
        <dbReference type="PROSITE" id="PS50181"/>
    </source>
</evidence>
<protein>
    <recommendedName>
        <fullName evidence="1">F-box domain-containing protein</fullName>
    </recommendedName>
</protein>
<evidence type="ECO:0000313" key="3">
    <source>
        <dbReference type="Proteomes" id="UP000813824"/>
    </source>
</evidence>
<gene>
    <name evidence="2" type="ORF">BXZ70DRAFT_54128</name>
</gene>
<dbReference type="EMBL" id="JAEVFJ010000010">
    <property type="protein sequence ID" value="KAH8102114.1"/>
    <property type="molecule type" value="Genomic_DNA"/>
</dbReference>
<evidence type="ECO:0000313" key="2">
    <source>
        <dbReference type="EMBL" id="KAH8102114.1"/>
    </source>
</evidence>
<feature type="domain" description="F-box" evidence="1">
    <location>
        <begin position="1"/>
        <end position="48"/>
    </location>
</feature>
<dbReference type="InterPro" id="IPR001810">
    <property type="entry name" value="F-box_dom"/>
</dbReference>
<dbReference type="Pfam" id="PF00646">
    <property type="entry name" value="F-box"/>
    <property type="match status" value="1"/>
</dbReference>
<dbReference type="AlphaFoldDB" id="A0A8K0US08"/>
<organism evidence="2 3">
    <name type="scientific">Cristinia sonorae</name>
    <dbReference type="NCBI Taxonomy" id="1940300"/>
    <lineage>
        <taxon>Eukaryota</taxon>
        <taxon>Fungi</taxon>
        <taxon>Dikarya</taxon>
        <taxon>Basidiomycota</taxon>
        <taxon>Agaricomycotina</taxon>
        <taxon>Agaricomycetes</taxon>
        <taxon>Agaricomycetidae</taxon>
        <taxon>Agaricales</taxon>
        <taxon>Pleurotineae</taxon>
        <taxon>Stephanosporaceae</taxon>
        <taxon>Cristinia</taxon>
    </lineage>
</organism>
<dbReference type="Proteomes" id="UP000813824">
    <property type="component" value="Unassembled WGS sequence"/>
</dbReference>
<sequence>MASIQDLPNELLEKILLSADLQSVSRCLQVSKTLNGVVTGSTAIQYKLELALEGLQDGLTGRWSTSERLQALRDRREAWKTMKPTSIHVFLAHAVPWRTTTRSHVTWTDLDSRQFHVLQIPSAHRRIPEKEWVIEESIINTLRAEDLVYDPDQDLLAMLEASHHGADLNWVLALRSLTTGQPHPKAPSPVLPTNIDISHWDISGSGVLLFGDYVGAHTQGFAKRFVLYNWKTGRELLNIASSEAFCYAFLSHQYLLIPHAGLDQDCKTVMLSVIDLGSLPFRDEMIGIEDLASLSVCRLALPEMGGLPFGPFQLGTSVSPPRPWHMLDVPFSPDSKDGMISITAHYDNGETPTVVIPLSVILRCIESGKPFFSWEEWGPTNSRLVSAEYIDMLPQANEMTAVIQEPVITYNPDSALPMDFTVSVSTRLYNFRSRKIRKHICEGSPAPFAFSDHSSYGHAGDGHNYPIVTTLPGIYQELRREMMKRHADDNKPMWDLVLGDDSIICIYDTENPNDPTGRHVHEYHIWTF</sequence>
<accession>A0A8K0US08</accession>
<dbReference type="PROSITE" id="PS50181">
    <property type="entry name" value="FBOX"/>
    <property type="match status" value="1"/>
</dbReference>
<proteinExistence type="predicted"/>
<keyword evidence="3" id="KW-1185">Reference proteome</keyword>
<dbReference type="InterPro" id="IPR036047">
    <property type="entry name" value="F-box-like_dom_sf"/>
</dbReference>